<sequence>MSGGSNRETHASSSSAVLFAQSICSSNGRIIPRTVVQQMIFSNLCYGEEKSSFDYFSQFFMLFFYWLDGMDGWNWAPTSRKIAFLHPERTKDMLDFHDYSKHSSHLKTIAILNNPNRGE</sequence>
<comment type="caution">
    <text evidence="1">The sequence shown here is derived from an EMBL/GenBank/DDBJ whole genome shotgun (WGS) entry which is preliminary data.</text>
</comment>
<evidence type="ECO:0000313" key="2">
    <source>
        <dbReference type="Proteomes" id="UP001234178"/>
    </source>
</evidence>
<name>A0ABR0AE08_9CRUS</name>
<dbReference type="Proteomes" id="UP001234178">
    <property type="component" value="Unassembled WGS sequence"/>
</dbReference>
<keyword evidence="2" id="KW-1185">Reference proteome</keyword>
<accession>A0ABR0AE08</accession>
<proteinExistence type="predicted"/>
<organism evidence="1 2">
    <name type="scientific">Daphnia magna</name>
    <dbReference type="NCBI Taxonomy" id="35525"/>
    <lineage>
        <taxon>Eukaryota</taxon>
        <taxon>Metazoa</taxon>
        <taxon>Ecdysozoa</taxon>
        <taxon>Arthropoda</taxon>
        <taxon>Crustacea</taxon>
        <taxon>Branchiopoda</taxon>
        <taxon>Diplostraca</taxon>
        <taxon>Cladocera</taxon>
        <taxon>Anomopoda</taxon>
        <taxon>Daphniidae</taxon>
        <taxon>Daphnia</taxon>
    </lineage>
</organism>
<protein>
    <submittedName>
        <fullName evidence="1">Uncharacterized protein</fullName>
    </submittedName>
</protein>
<dbReference type="EMBL" id="JAOYFB010000037">
    <property type="protein sequence ID" value="KAK4023230.1"/>
    <property type="molecule type" value="Genomic_DNA"/>
</dbReference>
<evidence type="ECO:0000313" key="1">
    <source>
        <dbReference type="EMBL" id="KAK4023230.1"/>
    </source>
</evidence>
<reference evidence="1 2" key="1">
    <citation type="journal article" date="2023" name="Nucleic Acids Res.">
        <title>The hologenome of Daphnia magna reveals possible DNA methylation and microbiome-mediated evolution of the host genome.</title>
        <authorList>
            <person name="Chaturvedi A."/>
            <person name="Li X."/>
            <person name="Dhandapani V."/>
            <person name="Marshall H."/>
            <person name="Kissane S."/>
            <person name="Cuenca-Cambronero M."/>
            <person name="Asole G."/>
            <person name="Calvet F."/>
            <person name="Ruiz-Romero M."/>
            <person name="Marangio P."/>
            <person name="Guigo R."/>
            <person name="Rago D."/>
            <person name="Mirbahai L."/>
            <person name="Eastwood N."/>
            <person name="Colbourne J.K."/>
            <person name="Zhou J."/>
            <person name="Mallon E."/>
            <person name="Orsini L."/>
        </authorList>
    </citation>
    <scope>NUCLEOTIDE SEQUENCE [LARGE SCALE GENOMIC DNA]</scope>
    <source>
        <strain evidence="1">LRV0_1</strain>
    </source>
</reference>
<gene>
    <name evidence="1" type="ORF">OUZ56_008653</name>
</gene>